<accession>Q23DX5</accession>
<evidence type="ECO:0000313" key="2">
    <source>
        <dbReference type="EMBL" id="EAR94812.1"/>
    </source>
</evidence>
<reference evidence="3" key="1">
    <citation type="journal article" date="2006" name="PLoS Biol.">
        <title>Macronuclear genome sequence of the ciliate Tetrahymena thermophila, a model eukaryote.</title>
        <authorList>
            <person name="Eisen J.A."/>
            <person name="Coyne R.S."/>
            <person name="Wu M."/>
            <person name="Wu D."/>
            <person name="Thiagarajan M."/>
            <person name="Wortman J.R."/>
            <person name="Badger J.H."/>
            <person name="Ren Q."/>
            <person name="Amedeo P."/>
            <person name="Jones K.M."/>
            <person name="Tallon L.J."/>
            <person name="Delcher A.L."/>
            <person name="Salzberg S.L."/>
            <person name="Silva J.C."/>
            <person name="Haas B.J."/>
            <person name="Majoros W.H."/>
            <person name="Farzad M."/>
            <person name="Carlton J.M."/>
            <person name="Smith R.K. Jr."/>
            <person name="Garg J."/>
            <person name="Pearlman R.E."/>
            <person name="Karrer K.M."/>
            <person name="Sun L."/>
            <person name="Manning G."/>
            <person name="Elde N.C."/>
            <person name="Turkewitz A.P."/>
            <person name="Asai D.J."/>
            <person name="Wilkes D.E."/>
            <person name="Wang Y."/>
            <person name="Cai H."/>
            <person name="Collins K."/>
            <person name="Stewart B.A."/>
            <person name="Lee S.R."/>
            <person name="Wilamowska K."/>
            <person name="Weinberg Z."/>
            <person name="Ruzzo W.L."/>
            <person name="Wloga D."/>
            <person name="Gaertig J."/>
            <person name="Frankel J."/>
            <person name="Tsao C.-C."/>
            <person name="Gorovsky M.A."/>
            <person name="Keeling P.J."/>
            <person name="Waller R.F."/>
            <person name="Patron N.J."/>
            <person name="Cherry J.M."/>
            <person name="Stover N.A."/>
            <person name="Krieger C.J."/>
            <person name="del Toro C."/>
            <person name="Ryder H.F."/>
            <person name="Williamson S.C."/>
            <person name="Barbeau R.A."/>
            <person name="Hamilton E.P."/>
            <person name="Orias E."/>
        </authorList>
    </citation>
    <scope>NUCLEOTIDE SEQUENCE [LARGE SCALE GENOMIC DNA]</scope>
    <source>
        <strain evidence="3">SB210</strain>
    </source>
</reference>
<proteinExistence type="predicted"/>
<dbReference type="AlphaFoldDB" id="Q23DX5"/>
<dbReference type="EMBL" id="GG662711">
    <property type="protein sequence ID" value="EAR94812.1"/>
    <property type="molecule type" value="Genomic_DNA"/>
</dbReference>
<organism evidence="2 3">
    <name type="scientific">Tetrahymena thermophila (strain SB210)</name>
    <dbReference type="NCBI Taxonomy" id="312017"/>
    <lineage>
        <taxon>Eukaryota</taxon>
        <taxon>Sar</taxon>
        <taxon>Alveolata</taxon>
        <taxon>Ciliophora</taxon>
        <taxon>Intramacronucleata</taxon>
        <taxon>Oligohymenophorea</taxon>
        <taxon>Hymenostomatida</taxon>
        <taxon>Tetrahymenina</taxon>
        <taxon>Tetrahymenidae</taxon>
        <taxon>Tetrahymena</taxon>
    </lineage>
</organism>
<dbReference type="RefSeq" id="XP_001015057.1">
    <property type="nucleotide sequence ID" value="XM_001015057.3"/>
</dbReference>
<gene>
    <name evidence="2" type="ORF">TTHERM_00675850</name>
</gene>
<name>Q23DX5_TETTS</name>
<keyword evidence="3" id="KW-1185">Reference proteome</keyword>
<sequence>MKSHSKKYQVTNNLDADNELYPQSQIQSSNNDQQTQLNSQEENNPDMIETEDINFNPNNSNKPTNSSYKIQTINLENNNLGENTSQQTSTIKKNINSNNQNSIIETTYQQDKFINGAIIAIRSQNLAVKYIVDHIKEITDRNLSEAYVRKIWDHWLKYKDIYFSSTHKTRLYTKHEAIQLYDAIFKQYNPTNQSQSIIPKIKEVLQKHAITKKLFINYSQFEEVKGLDTEETYLSIKEAIDSGQQSDEPKWIDVSVRMMISASQFEYKKQIEIQCFNKLKNYLQFSCIQLVGVVMGETLNGRGKFIYIHCRYDQLILKRNKYLKRFLLEVIPDWFYSYNCVHSQKIAIFKYSKFLYLQRKILEEQERKRFIPNPVNPQINQTNRFNNSSAINTSLNISYQSSAVPNTSSIPLNSLF</sequence>
<evidence type="ECO:0000313" key="3">
    <source>
        <dbReference type="Proteomes" id="UP000009168"/>
    </source>
</evidence>
<dbReference type="GeneID" id="7826449"/>
<feature type="region of interest" description="Disordered" evidence="1">
    <location>
        <begin position="1"/>
        <end position="41"/>
    </location>
</feature>
<protein>
    <submittedName>
        <fullName evidence="2">Uncharacterized protein</fullName>
    </submittedName>
</protein>
<dbReference type="InParanoid" id="Q23DX5"/>
<evidence type="ECO:0000256" key="1">
    <source>
        <dbReference type="SAM" id="MobiDB-lite"/>
    </source>
</evidence>
<dbReference type="Proteomes" id="UP000009168">
    <property type="component" value="Unassembled WGS sequence"/>
</dbReference>
<dbReference type="HOGENOM" id="CLU_661381_0_0_1"/>
<feature type="compositionally biased region" description="Low complexity" evidence="1">
    <location>
        <begin position="23"/>
        <end position="36"/>
    </location>
</feature>
<dbReference type="KEGG" id="tet:TTHERM_00675850"/>